<keyword evidence="3" id="KW-0804">Transcription</keyword>
<keyword evidence="1" id="KW-0805">Transcription regulation</keyword>
<evidence type="ECO:0000313" key="7">
    <source>
        <dbReference type="Proteomes" id="UP000179769"/>
    </source>
</evidence>
<name>A0A1S1RJ31_9ACTN</name>
<gene>
    <name evidence="6" type="ORF">BBK14_30650</name>
</gene>
<dbReference type="GO" id="GO:0003700">
    <property type="term" value="F:DNA-binding transcription factor activity"/>
    <property type="evidence" value="ECO:0007669"/>
    <property type="project" value="TreeGrafter"/>
</dbReference>
<dbReference type="InterPro" id="IPR050109">
    <property type="entry name" value="HTH-type_TetR-like_transc_reg"/>
</dbReference>
<organism evidence="6 7">
    <name type="scientific">Parafrankia soli</name>
    <dbReference type="NCBI Taxonomy" id="2599596"/>
    <lineage>
        <taxon>Bacteria</taxon>
        <taxon>Bacillati</taxon>
        <taxon>Actinomycetota</taxon>
        <taxon>Actinomycetes</taxon>
        <taxon>Frankiales</taxon>
        <taxon>Frankiaceae</taxon>
        <taxon>Parafrankia</taxon>
    </lineage>
</organism>
<evidence type="ECO:0000259" key="5">
    <source>
        <dbReference type="PROSITE" id="PS50977"/>
    </source>
</evidence>
<dbReference type="PROSITE" id="PS50977">
    <property type="entry name" value="HTH_TETR_2"/>
    <property type="match status" value="1"/>
</dbReference>
<sequence length="187" mass="20390">MERTQGPRRDVVANRARIVEAATTMLRECGLNVDMRAIAKEAGVGVGTLYRHFPTRQDLVHEVTGTDLAGLATSGLPPDQPAIDALRAFFTTALMPLVRNRAAVDLLANAEPSGADLQRCLAHLTGVGHHAVERSRTDHTLADDITATDIAYQFLGLVRILQLLPHPDTADIEHYVELALRALRRCS</sequence>
<dbReference type="PANTHER" id="PTHR30055">
    <property type="entry name" value="HTH-TYPE TRANSCRIPTIONAL REGULATOR RUTR"/>
    <property type="match status" value="1"/>
</dbReference>
<evidence type="ECO:0000256" key="4">
    <source>
        <dbReference type="PROSITE-ProRule" id="PRU00335"/>
    </source>
</evidence>
<accession>A0A1S1RJ31</accession>
<feature type="DNA-binding region" description="H-T-H motif" evidence="4">
    <location>
        <begin position="34"/>
        <end position="53"/>
    </location>
</feature>
<keyword evidence="7" id="KW-1185">Reference proteome</keyword>
<proteinExistence type="predicted"/>
<dbReference type="EMBL" id="MAXA01000016">
    <property type="protein sequence ID" value="OHV44794.1"/>
    <property type="molecule type" value="Genomic_DNA"/>
</dbReference>
<dbReference type="GO" id="GO:0000976">
    <property type="term" value="F:transcription cis-regulatory region binding"/>
    <property type="evidence" value="ECO:0007669"/>
    <property type="project" value="TreeGrafter"/>
</dbReference>
<protein>
    <recommendedName>
        <fullName evidence="5">HTH tetR-type domain-containing protein</fullName>
    </recommendedName>
</protein>
<dbReference type="RefSeq" id="WP_071059842.1">
    <property type="nucleotide sequence ID" value="NZ_MAXA01000016.1"/>
</dbReference>
<feature type="domain" description="HTH tetR-type" evidence="5">
    <location>
        <begin position="12"/>
        <end position="71"/>
    </location>
</feature>
<evidence type="ECO:0000313" key="6">
    <source>
        <dbReference type="EMBL" id="OHV44794.1"/>
    </source>
</evidence>
<dbReference type="InterPro" id="IPR001647">
    <property type="entry name" value="HTH_TetR"/>
</dbReference>
<keyword evidence="2 4" id="KW-0238">DNA-binding</keyword>
<comment type="caution">
    <text evidence="6">The sequence shown here is derived from an EMBL/GenBank/DDBJ whole genome shotgun (WGS) entry which is preliminary data.</text>
</comment>
<dbReference type="AlphaFoldDB" id="A0A1S1RJ31"/>
<dbReference type="SUPFAM" id="SSF46689">
    <property type="entry name" value="Homeodomain-like"/>
    <property type="match status" value="1"/>
</dbReference>
<dbReference type="PRINTS" id="PR00455">
    <property type="entry name" value="HTHTETR"/>
</dbReference>
<dbReference type="Pfam" id="PF00440">
    <property type="entry name" value="TetR_N"/>
    <property type="match status" value="1"/>
</dbReference>
<reference evidence="7" key="1">
    <citation type="submission" date="2016-07" db="EMBL/GenBank/DDBJ databases">
        <title>Frankia sp. NRRL B-16219 Genome sequencing.</title>
        <authorList>
            <person name="Ghodhbane-Gtari F."/>
            <person name="Swanson E."/>
            <person name="Gueddou A."/>
            <person name="Louati M."/>
            <person name="Nouioui I."/>
            <person name="Hezbri K."/>
            <person name="Abebe-Akele F."/>
            <person name="Simpson S."/>
            <person name="Morris K."/>
            <person name="Thomas K."/>
            <person name="Gtari M."/>
            <person name="Tisa L.S."/>
        </authorList>
    </citation>
    <scope>NUCLEOTIDE SEQUENCE [LARGE SCALE GENOMIC DNA]</scope>
    <source>
        <strain evidence="7">NRRL B-16219</strain>
    </source>
</reference>
<dbReference type="PANTHER" id="PTHR30055:SF234">
    <property type="entry name" value="HTH-TYPE TRANSCRIPTIONAL REGULATOR BETI"/>
    <property type="match status" value="1"/>
</dbReference>
<dbReference type="Gene3D" id="1.10.357.10">
    <property type="entry name" value="Tetracycline Repressor, domain 2"/>
    <property type="match status" value="1"/>
</dbReference>
<dbReference type="Proteomes" id="UP000179769">
    <property type="component" value="Unassembled WGS sequence"/>
</dbReference>
<evidence type="ECO:0000256" key="1">
    <source>
        <dbReference type="ARBA" id="ARBA00023015"/>
    </source>
</evidence>
<evidence type="ECO:0000256" key="3">
    <source>
        <dbReference type="ARBA" id="ARBA00023163"/>
    </source>
</evidence>
<evidence type="ECO:0000256" key="2">
    <source>
        <dbReference type="ARBA" id="ARBA00023125"/>
    </source>
</evidence>
<dbReference type="InterPro" id="IPR009057">
    <property type="entry name" value="Homeodomain-like_sf"/>
</dbReference>